<evidence type="ECO:0000256" key="13">
    <source>
        <dbReference type="ARBA" id="ARBA00023136"/>
    </source>
</evidence>
<keyword evidence="8 16" id="KW-0812">Transmembrane</keyword>
<comment type="similarity">
    <text evidence="4 16">Belongs to the diacylglycerol acyltransferase family.</text>
</comment>
<keyword evidence="6 16" id="KW-0444">Lipid biosynthesis</keyword>
<gene>
    <name evidence="17" type="ORF">DB88DRAFT_441288</name>
</gene>
<name>A0AAD9CW31_PAPLA</name>
<evidence type="ECO:0000256" key="15">
    <source>
        <dbReference type="ARBA" id="ARBA00048109"/>
    </source>
</evidence>
<evidence type="ECO:0000256" key="9">
    <source>
        <dbReference type="ARBA" id="ARBA00022798"/>
    </source>
</evidence>
<dbReference type="InterPro" id="IPR007130">
    <property type="entry name" value="DAGAT"/>
</dbReference>
<comment type="caution">
    <text evidence="17">The sequence shown here is derived from an EMBL/GenBank/DDBJ whole genome shotgun (WGS) entry which is preliminary data.</text>
</comment>
<evidence type="ECO:0000256" key="6">
    <source>
        <dbReference type="ARBA" id="ARBA00022516"/>
    </source>
</evidence>
<evidence type="ECO:0000256" key="11">
    <source>
        <dbReference type="ARBA" id="ARBA00022989"/>
    </source>
</evidence>
<dbReference type="EC" id="2.3.1.20" evidence="5 16"/>
<comment type="catalytic activity">
    <reaction evidence="15 16">
        <text>an acyl-CoA + a 1,2-diacyl-sn-glycerol = a triacyl-sn-glycerol + CoA</text>
        <dbReference type="Rhea" id="RHEA:10868"/>
        <dbReference type="ChEBI" id="CHEBI:17815"/>
        <dbReference type="ChEBI" id="CHEBI:57287"/>
        <dbReference type="ChEBI" id="CHEBI:58342"/>
        <dbReference type="ChEBI" id="CHEBI:64615"/>
        <dbReference type="EC" id="2.3.1.20"/>
    </reaction>
</comment>
<comment type="function">
    <text evidence="16">Catalyzes the terminal and only committed step in triacylglycerol synthesis by using diacylglycerol and fatty acyl CoA as substrates.</text>
</comment>
<evidence type="ECO:0000256" key="1">
    <source>
        <dbReference type="ARBA" id="ARBA00004477"/>
    </source>
</evidence>
<evidence type="ECO:0000313" key="18">
    <source>
        <dbReference type="Proteomes" id="UP001182556"/>
    </source>
</evidence>
<keyword evidence="9" id="KW-0319">Glycerol metabolism</keyword>
<feature type="transmembrane region" description="Helical" evidence="16">
    <location>
        <begin position="42"/>
        <end position="62"/>
    </location>
</feature>
<dbReference type="Pfam" id="PF03982">
    <property type="entry name" value="DAGAT"/>
    <property type="match status" value="1"/>
</dbReference>
<dbReference type="PANTHER" id="PTHR12317">
    <property type="entry name" value="DIACYLGLYCEROL O-ACYLTRANSFERASE"/>
    <property type="match status" value="1"/>
</dbReference>
<dbReference type="PANTHER" id="PTHR12317:SF0">
    <property type="entry name" value="ACYLTRANSFERASE"/>
    <property type="match status" value="1"/>
</dbReference>
<proteinExistence type="inferred from homology"/>
<organism evidence="17 18">
    <name type="scientific">Papiliotrema laurentii</name>
    <name type="common">Cryptococcus laurentii</name>
    <dbReference type="NCBI Taxonomy" id="5418"/>
    <lineage>
        <taxon>Eukaryota</taxon>
        <taxon>Fungi</taxon>
        <taxon>Dikarya</taxon>
        <taxon>Basidiomycota</taxon>
        <taxon>Agaricomycotina</taxon>
        <taxon>Tremellomycetes</taxon>
        <taxon>Tremellales</taxon>
        <taxon>Rhynchogastremaceae</taxon>
        <taxon>Papiliotrema</taxon>
    </lineage>
</organism>
<dbReference type="CDD" id="cd07987">
    <property type="entry name" value="LPLAT_MGAT-like"/>
    <property type="match status" value="1"/>
</dbReference>
<keyword evidence="13 16" id="KW-0472">Membrane</keyword>
<accession>A0AAD9CW31</accession>
<reference evidence="17" key="1">
    <citation type="submission" date="2023-02" db="EMBL/GenBank/DDBJ databases">
        <title>Identification and recombinant expression of a fungal hydrolase from Papiliotrema laurentii that hydrolyzes apple cutin and clears colloidal polyester polyurethane.</title>
        <authorList>
            <consortium name="DOE Joint Genome Institute"/>
            <person name="Roman V.A."/>
            <person name="Bojanowski C."/>
            <person name="Crable B.R."/>
            <person name="Wagner D.N."/>
            <person name="Hung C.S."/>
            <person name="Nadeau L.J."/>
            <person name="Schratz L."/>
            <person name="Haridas S."/>
            <person name="Pangilinan J."/>
            <person name="Lipzen A."/>
            <person name="Na H."/>
            <person name="Yan M."/>
            <person name="Ng V."/>
            <person name="Grigoriev I.V."/>
            <person name="Spatafora J.W."/>
            <person name="Barlow D."/>
            <person name="Biffinger J."/>
            <person name="Kelley-Loughnane N."/>
            <person name="Varaljay V.A."/>
            <person name="Crookes-Goodson W.J."/>
        </authorList>
    </citation>
    <scope>NUCLEOTIDE SEQUENCE</scope>
    <source>
        <strain evidence="17">5307AH</strain>
    </source>
</reference>
<keyword evidence="7" id="KW-0808">Transferase</keyword>
<evidence type="ECO:0000256" key="14">
    <source>
        <dbReference type="ARBA" id="ARBA00023315"/>
    </source>
</evidence>
<dbReference type="GO" id="GO:0005789">
    <property type="term" value="C:endoplasmic reticulum membrane"/>
    <property type="evidence" value="ECO:0007669"/>
    <property type="project" value="UniProtKB-SubCell"/>
</dbReference>
<dbReference type="GO" id="GO:0019432">
    <property type="term" value="P:triglyceride biosynthetic process"/>
    <property type="evidence" value="ECO:0007669"/>
    <property type="project" value="UniProtKB-UniRule"/>
</dbReference>
<evidence type="ECO:0000256" key="10">
    <source>
        <dbReference type="ARBA" id="ARBA00022824"/>
    </source>
</evidence>
<dbReference type="EMBL" id="JAODAN010000008">
    <property type="protein sequence ID" value="KAK1922597.1"/>
    <property type="molecule type" value="Genomic_DNA"/>
</dbReference>
<evidence type="ECO:0000256" key="16">
    <source>
        <dbReference type="RuleBase" id="RU367023"/>
    </source>
</evidence>
<protein>
    <recommendedName>
        <fullName evidence="5 16">Diacylglycerol O-acyltransferase</fullName>
        <ecNumber evidence="5 16">2.3.1.20</ecNumber>
    </recommendedName>
</protein>
<evidence type="ECO:0000256" key="12">
    <source>
        <dbReference type="ARBA" id="ARBA00023098"/>
    </source>
</evidence>
<keyword evidence="12 16" id="KW-0443">Lipid metabolism</keyword>
<evidence type="ECO:0000256" key="7">
    <source>
        <dbReference type="ARBA" id="ARBA00022679"/>
    </source>
</evidence>
<dbReference type="GO" id="GO:0006071">
    <property type="term" value="P:glycerol metabolic process"/>
    <property type="evidence" value="ECO:0007669"/>
    <property type="project" value="UniProtKB-UniRule"/>
</dbReference>
<evidence type="ECO:0000256" key="2">
    <source>
        <dbReference type="ARBA" id="ARBA00004771"/>
    </source>
</evidence>
<comment type="pathway">
    <text evidence="3">Lipid metabolism.</text>
</comment>
<comment type="caution">
    <text evidence="16">Lacks conserved residue(s) required for the propagation of feature annotation.</text>
</comment>
<keyword evidence="18" id="KW-1185">Reference proteome</keyword>
<sequence length="355" mass="40278">MKSPLMGTLNLEEIRDTISKNVEVKFAPLHIPPHRRLQTAAVALWALLLPICIILFLFIVSFEKTWGLMIPYLIWIIFDPAPERGGRPKEWARNLFIWKYFAQYYPCSIVKEADLPSDRPYLFGYHPHGIIGMGAFATFATEGTGFSQHFPGLSPHLLTLGKPQSNFKIPFYRELLMIHGVSSVSKKSCARILSRGAGSAITIVIGGAAESLSAHPGTADLTLKKRFGFIKMAIKEGADLVPVFSFGENDVSRQMANKPGSVLYKIQKKFQKIFGFTLPLFYGRGIFNYNIGLMPFRHPIVSVFGRPIRVEKDTKPSDQKVQELHEEYIEELMRIWDKYKDVYARHRTKELTLVG</sequence>
<evidence type="ECO:0000256" key="3">
    <source>
        <dbReference type="ARBA" id="ARBA00005189"/>
    </source>
</evidence>
<evidence type="ECO:0000256" key="5">
    <source>
        <dbReference type="ARBA" id="ARBA00013244"/>
    </source>
</evidence>
<dbReference type="AlphaFoldDB" id="A0AAD9CW31"/>
<comment type="subcellular location">
    <subcellularLocation>
        <location evidence="1 16">Endoplasmic reticulum membrane</location>
        <topology evidence="1 16">Multi-pass membrane protein</topology>
    </subcellularLocation>
</comment>
<dbReference type="Proteomes" id="UP001182556">
    <property type="component" value="Unassembled WGS sequence"/>
</dbReference>
<evidence type="ECO:0000256" key="4">
    <source>
        <dbReference type="ARBA" id="ARBA00005420"/>
    </source>
</evidence>
<evidence type="ECO:0000313" key="17">
    <source>
        <dbReference type="EMBL" id="KAK1922597.1"/>
    </source>
</evidence>
<dbReference type="GO" id="GO:0004144">
    <property type="term" value="F:diacylglycerol O-acyltransferase activity"/>
    <property type="evidence" value="ECO:0007669"/>
    <property type="project" value="UniProtKB-UniRule"/>
</dbReference>
<evidence type="ECO:0000256" key="8">
    <source>
        <dbReference type="ARBA" id="ARBA00022692"/>
    </source>
</evidence>
<keyword evidence="14 16" id="KW-0012">Acyltransferase</keyword>
<comment type="pathway">
    <text evidence="2 16">Glycerolipid metabolism; triacylglycerol biosynthesis.</text>
</comment>
<keyword evidence="10 16" id="KW-0256">Endoplasmic reticulum</keyword>
<keyword evidence="11 16" id="KW-1133">Transmembrane helix</keyword>